<gene>
    <name evidence="1" type="ORF">PHABIO_317</name>
</gene>
<protein>
    <submittedName>
        <fullName evidence="1">Uncharacterized protein</fullName>
    </submittedName>
</protein>
<proteinExistence type="predicted"/>
<reference evidence="1 2" key="1">
    <citation type="submission" date="2017-05" db="EMBL/GenBank/DDBJ databases">
        <authorList>
            <person name="Song R."/>
            <person name="Chenine A.L."/>
            <person name="Ruprecht R.M."/>
        </authorList>
    </citation>
    <scope>NUCLEOTIDE SEQUENCE [LARGE SCALE GENOMIC DNA]</scope>
</reference>
<sequence length="128" mass="14346">MENTVLSDRGFLGGKFTDNYGKPCSIQESSACSSNGDEGWYIWLGLDEVEIHKDLRSGPGTRVYLDNSHDIFSRMHLSQKKVGELLPHLMYFAATGSLPNAEQYAKFDEHLTANVQPIINGFFDEINT</sequence>
<dbReference type="EMBL" id="MF042360">
    <property type="protein sequence ID" value="ARV76948.1"/>
    <property type="molecule type" value="Genomic_DNA"/>
</dbReference>
<accession>A0A1Y0T0D6</accession>
<organism evidence="1 2">
    <name type="scientific">Pseudomonas phage Phabio</name>
    <dbReference type="NCBI Taxonomy" id="2006668"/>
    <lineage>
        <taxon>Viruses</taxon>
        <taxon>Duplodnaviria</taxon>
        <taxon>Heunggongvirae</taxon>
        <taxon>Uroviricota</taxon>
        <taxon>Caudoviricetes</taxon>
        <taxon>Chimalliviridae</taxon>
        <taxon>Phabiovirus</taxon>
        <taxon>Phabiovirus phabio</taxon>
    </lineage>
</organism>
<evidence type="ECO:0000313" key="1">
    <source>
        <dbReference type="EMBL" id="ARV76948.1"/>
    </source>
</evidence>
<keyword evidence="2" id="KW-1185">Reference proteome</keyword>
<evidence type="ECO:0000313" key="2">
    <source>
        <dbReference type="Proteomes" id="UP000225448"/>
    </source>
</evidence>
<name>A0A1Y0T0D6_9CAUD</name>
<dbReference type="Proteomes" id="UP000225448">
    <property type="component" value="Segment"/>
</dbReference>